<feature type="region of interest" description="Disordered" evidence="1">
    <location>
        <begin position="381"/>
        <end position="442"/>
    </location>
</feature>
<name>A0AAN8NBM3_9PEZI</name>
<dbReference type="AlphaFoldDB" id="A0AAN8NBM3"/>
<sequence>MRIALILVSSLVLVSGFPIPNPAWSPPPPSSPRTSPTLSKELILPPLPPPRLPSPLQPITTKMRKLSPRSPFFGYHFRYYTPGPIRTPVLRYSPYRGYYRKRRRRSEGSRFIDRDTMGVREGGEVLEDLDLGGEVILSSPPSSSSTSYSITPTSTSFETTIQTGVTTDGGTISTIPTPTLEKRKVVTITEYPIETRVQTIKIPKSMRSTITKTETRIITATATLYLPSPSKSNPPAETEEHTQFLSTAYRNSSTPSIKSSETLEVMGTTTFALTITSTTTSTKKGETSSSRKHPPKTTAPPIPSPLPSSLEFLRPPTRHYEPPGLTPCPCPSMASQIQLTNRPLLLPEQPPPPEQESDKNLEKREGLSSVFKKLLSFIHRPHHSSHLKPSSNNPVYKLPKRDEKGNKDLGSKIELEKKPTCPCLNPANEIPDPRDDKRKLPAYPFYKKKRVVKRKMNEDFQPERGKRVKIWKG</sequence>
<dbReference type="EMBL" id="JAVHJM010000003">
    <property type="protein sequence ID" value="KAK6516219.1"/>
    <property type="molecule type" value="Genomic_DNA"/>
</dbReference>
<gene>
    <name evidence="3" type="ORF">TWF506_006128</name>
</gene>
<feature type="compositionally biased region" description="Pro residues" evidence="1">
    <location>
        <begin position="297"/>
        <end position="306"/>
    </location>
</feature>
<organism evidence="3 4">
    <name type="scientific">Arthrobotrys conoides</name>
    <dbReference type="NCBI Taxonomy" id="74498"/>
    <lineage>
        <taxon>Eukaryota</taxon>
        <taxon>Fungi</taxon>
        <taxon>Dikarya</taxon>
        <taxon>Ascomycota</taxon>
        <taxon>Pezizomycotina</taxon>
        <taxon>Orbiliomycetes</taxon>
        <taxon>Orbiliales</taxon>
        <taxon>Orbiliaceae</taxon>
        <taxon>Arthrobotrys</taxon>
    </lineage>
</organism>
<reference evidence="3 4" key="1">
    <citation type="submission" date="2019-10" db="EMBL/GenBank/DDBJ databases">
        <authorList>
            <person name="Palmer J.M."/>
        </authorList>
    </citation>
    <scope>NUCLEOTIDE SEQUENCE [LARGE SCALE GENOMIC DNA]</scope>
    <source>
        <strain evidence="3 4">TWF506</strain>
    </source>
</reference>
<feature type="signal peptide" evidence="2">
    <location>
        <begin position="1"/>
        <end position="16"/>
    </location>
</feature>
<keyword evidence="4" id="KW-1185">Reference proteome</keyword>
<comment type="caution">
    <text evidence="3">The sequence shown here is derived from an EMBL/GenBank/DDBJ whole genome shotgun (WGS) entry which is preliminary data.</text>
</comment>
<evidence type="ECO:0000313" key="4">
    <source>
        <dbReference type="Proteomes" id="UP001307849"/>
    </source>
</evidence>
<feature type="region of interest" description="Disordered" evidence="1">
    <location>
        <begin position="276"/>
        <end position="334"/>
    </location>
</feature>
<evidence type="ECO:0000256" key="1">
    <source>
        <dbReference type="SAM" id="MobiDB-lite"/>
    </source>
</evidence>
<evidence type="ECO:0000313" key="3">
    <source>
        <dbReference type="EMBL" id="KAK6516219.1"/>
    </source>
</evidence>
<accession>A0AAN8NBM3</accession>
<protein>
    <submittedName>
        <fullName evidence="3">Uncharacterized protein</fullName>
    </submittedName>
</protein>
<proteinExistence type="predicted"/>
<feature type="compositionally biased region" description="Basic and acidic residues" evidence="1">
    <location>
        <begin position="399"/>
        <end position="419"/>
    </location>
</feature>
<dbReference type="Proteomes" id="UP001307849">
    <property type="component" value="Unassembled WGS sequence"/>
</dbReference>
<keyword evidence="2" id="KW-0732">Signal</keyword>
<evidence type="ECO:0000256" key="2">
    <source>
        <dbReference type="SAM" id="SignalP"/>
    </source>
</evidence>
<feature type="chain" id="PRO_5042871740" evidence="2">
    <location>
        <begin position="17"/>
        <end position="473"/>
    </location>
</feature>